<keyword evidence="2" id="KW-0479">Metal-binding</keyword>
<dbReference type="GO" id="GO:0046872">
    <property type="term" value="F:metal ion binding"/>
    <property type="evidence" value="ECO:0007669"/>
    <property type="project" value="UniProtKB-KW"/>
</dbReference>
<feature type="domain" description="Peptidase M20 dimerisation" evidence="5">
    <location>
        <begin position="184"/>
        <end position="280"/>
    </location>
</feature>
<protein>
    <submittedName>
        <fullName evidence="6">Peptidase M20</fullName>
    </submittedName>
</protein>
<dbReference type="PANTHER" id="PTHR43808:SF17">
    <property type="entry name" value="PEPTIDASE M20"/>
    <property type="match status" value="1"/>
</dbReference>
<dbReference type="SUPFAM" id="SSF53187">
    <property type="entry name" value="Zn-dependent exopeptidases"/>
    <property type="match status" value="1"/>
</dbReference>
<evidence type="ECO:0000256" key="4">
    <source>
        <dbReference type="ARBA" id="ARBA00022833"/>
    </source>
</evidence>
<evidence type="ECO:0000313" key="7">
    <source>
        <dbReference type="Proteomes" id="UP000732377"/>
    </source>
</evidence>
<comment type="cofactor">
    <cofactor evidence="1">
        <name>Zn(2+)</name>
        <dbReference type="ChEBI" id="CHEBI:29105"/>
    </cofactor>
</comment>
<dbReference type="RefSeq" id="WP_273378309.1">
    <property type="nucleotide sequence ID" value="NZ_JACSIR010000017.1"/>
</dbReference>
<dbReference type="SUPFAM" id="SSF55031">
    <property type="entry name" value="Bacterial exopeptidase dimerisation domain"/>
    <property type="match status" value="1"/>
</dbReference>
<evidence type="ECO:0000313" key="6">
    <source>
        <dbReference type="EMBL" id="MBY6275445.1"/>
    </source>
</evidence>
<dbReference type="Proteomes" id="UP000732377">
    <property type="component" value="Unassembled WGS sequence"/>
</dbReference>
<dbReference type="Pfam" id="PF07687">
    <property type="entry name" value="M20_dimer"/>
    <property type="match status" value="1"/>
</dbReference>
<dbReference type="InterPro" id="IPR002933">
    <property type="entry name" value="Peptidase_M20"/>
</dbReference>
<dbReference type="InterPro" id="IPR001261">
    <property type="entry name" value="ArgE/DapE_CS"/>
</dbReference>
<evidence type="ECO:0000259" key="5">
    <source>
        <dbReference type="Pfam" id="PF07687"/>
    </source>
</evidence>
<dbReference type="Gene3D" id="3.30.70.360">
    <property type="match status" value="1"/>
</dbReference>
<dbReference type="PROSITE" id="PS00758">
    <property type="entry name" value="ARGE_DAPE_CPG2_1"/>
    <property type="match status" value="1"/>
</dbReference>
<dbReference type="InterPro" id="IPR036264">
    <property type="entry name" value="Bact_exopeptidase_dim_dom"/>
</dbReference>
<reference evidence="6" key="1">
    <citation type="submission" date="2017-11" db="EMBL/GenBank/DDBJ databases">
        <title>Three new genomes from thermophilic consortium.</title>
        <authorList>
            <person name="Quaggio R."/>
            <person name="Amgarten D."/>
            <person name="Setubal J.C."/>
        </authorList>
    </citation>
    <scope>NUCLEOTIDE SEQUENCE</scope>
    <source>
        <strain evidence="6">ZCTH01-B2</strain>
    </source>
</reference>
<keyword evidence="4" id="KW-0862">Zinc</keyword>
<dbReference type="Gene3D" id="3.40.630.10">
    <property type="entry name" value="Zn peptidases"/>
    <property type="match status" value="1"/>
</dbReference>
<proteinExistence type="predicted"/>
<accession>A0A953I0S9</accession>
<dbReference type="InterPro" id="IPR011650">
    <property type="entry name" value="Peptidase_M20_dimer"/>
</dbReference>
<organism evidence="6 7">
    <name type="scientific">Symbiobacterium thermophilum</name>
    <dbReference type="NCBI Taxonomy" id="2734"/>
    <lineage>
        <taxon>Bacteria</taxon>
        <taxon>Bacillati</taxon>
        <taxon>Bacillota</taxon>
        <taxon>Clostridia</taxon>
        <taxon>Eubacteriales</taxon>
        <taxon>Symbiobacteriaceae</taxon>
        <taxon>Symbiobacterium</taxon>
    </lineage>
</organism>
<dbReference type="Pfam" id="PF01546">
    <property type="entry name" value="Peptidase_M20"/>
    <property type="match status" value="1"/>
</dbReference>
<evidence type="ECO:0000256" key="3">
    <source>
        <dbReference type="ARBA" id="ARBA00022801"/>
    </source>
</evidence>
<dbReference type="GO" id="GO:0016787">
    <property type="term" value="F:hydrolase activity"/>
    <property type="evidence" value="ECO:0007669"/>
    <property type="project" value="UniProtKB-KW"/>
</dbReference>
<dbReference type="AlphaFoldDB" id="A0A953I0S9"/>
<dbReference type="PANTHER" id="PTHR43808">
    <property type="entry name" value="ACETYLORNITHINE DEACETYLASE"/>
    <property type="match status" value="1"/>
</dbReference>
<evidence type="ECO:0000256" key="1">
    <source>
        <dbReference type="ARBA" id="ARBA00001947"/>
    </source>
</evidence>
<name>A0A953I0S9_SYMTR</name>
<sequence length="384" mass="41083">MILEHPTACRLVAEAELALPELVREVIAVCEIPAPTFHEAERAAYVERRMQEVGLREVRRDAVGNVIGRLRGNGTGPNLLIAAHLDTVFPAGTDVTVRPDGDILRAPGVGDNSSSVATMLHAARLLVKHDVPLAGDVIFAATCGEEGLGNLEGMRAVVEALKDEIDYVIALDGSLGGMVREGVGSRRFRLVVATSGGHSWGAFGAPSAIHSLGRIIARISELRVPTHPKTTYNVGVISGGTSINTIAARAEALIDLRSLDRGELVRLEERVLRIVRAEERESGVRATLELLGDRPTGSIPDTHPLCNLVRRVHRELGLQTRSYPSSTDGNIPLSMGIPAVTVGVTLGGNGHRLDEYIYTTPLTKGLAQVLLLVLGAQELPQRAR</sequence>
<dbReference type="InterPro" id="IPR050072">
    <property type="entry name" value="Peptidase_M20A"/>
</dbReference>
<keyword evidence="3" id="KW-0378">Hydrolase</keyword>
<evidence type="ECO:0000256" key="2">
    <source>
        <dbReference type="ARBA" id="ARBA00022723"/>
    </source>
</evidence>
<gene>
    <name evidence="6" type="ORF">CWE10_04370</name>
</gene>
<comment type="caution">
    <text evidence="6">The sequence shown here is derived from an EMBL/GenBank/DDBJ whole genome shotgun (WGS) entry which is preliminary data.</text>
</comment>
<dbReference type="EMBL" id="PIUK01000025">
    <property type="protein sequence ID" value="MBY6275445.1"/>
    <property type="molecule type" value="Genomic_DNA"/>
</dbReference>